<keyword evidence="6" id="KW-1185">Reference proteome</keyword>
<name>A0A914BYX5_9BILA</name>
<dbReference type="PROSITE" id="PS50404">
    <property type="entry name" value="GST_NTER"/>
    <property type="match status" value="1"/>
</dbReference>
<dbReference type="GO" id="GO:0004364">
    <property type="term" value="F:glutathione transferase activity"/>
    <property type="evidence" value="ECO:0007669"/>
    <property type="project" value="UniProtKB-EC"/>
</dbReference>
<comment type="similarity">
    <text evidence="3">Belongs to the GST superfamily. Sigma family.</text>
</comment>
<dbReference type="PANTHER" id="PTHR11571">
    <property type="entry name" value="GLUTATHIONE S-TRANSFERASE"/>
    <property type="match status" value="1"/>
</dbReference>
<evidence type="ECO:0000259" key="5">
    <source>
        <dbReference type="PROSITE" id="PS50404"/>
    </source>
</evidence>
<protein>
    <recommendedName>
        <fullName evidence="1">glutathione transferase</fullName>
        <ecNumber evidence="1">2.5.1.18</ecNumber>
    </recommendedName>
</protein>
<dbReference type="EC" id="2.5.1.18" evidence="1"/>
<dbReference type="PANTHER" id="PTHR11571:SF224">
    <property type="entry name" value="HEMATOPOIETIC PROSTAGLANDIN D SYNTHASE"/>
    <property type="match status" value="1"/>
</dbReference>
<dbReference type="InterPro" id="IPR050213">
    <property type="entry name" value="GST_superfamily"/>
</dbReference>
<dbReference type="SUPFAM" id="SSF52833">
    <property type="entry name" value="Thioredoxin-like"/>
    <property type="match status" value="1"/>
</dbReference>
<dbReference type="Gene3D" id="1.20.1050.10">
    <property type="match status" value="1"/>
</dbReference>
<evidence type="ECO:0000256" key="3">
    <source>
        <dbReference type="ARBA" id="ARBA00038317"/>
    </source>
</evidence>
<dbReference type="InterPro" id="IPR040079">
    <property type="entry name" value="Glutathione_S-Trfase"/>
</dbReference>
<proteinExistence type="inferred from homology"/>
<evidence type="ECO:0000256" key="1">
    <source>
        <dbReference type="ARBA" id="ARBA00012452"/>
    </source>
</evidence>
<dbReference type="InterPro" id="IPR036249">
    <property type="entry name" value="Thioredoxin-like_sf"/>
</dbReference>
<dbReference type="Pfam" id="PF02798">
    <property type="entry name" value="GST_N"/>
    <property type="match status" value="1"/>
</dbReference>
<evidence type="ECO:0000313" key="7">
    <source>
        <dbReference type="WBParaSite" id="ACRNAN_Path_1324.g5201.t1"/>
    </source>
</evidence>
<evidence type="ECO:0000256" key="2">
    <source>
        <dbReference type="ARBA" id="ARBA00022679"/>
    </source>
</evidence>
<keyword evidence="2" id="KW-0808">Transferase</keyword>
<dbReference type="SFLD" id="SFLDS00019">
    <property type="entry name" value="Glutathione_Transferase_(cytos"/>
    <property type="match status" value="1"/>
</dbReference>
<dbReference type="AlphaFoldDB" id="A0A914BYX5"/>
<dbReference type="CDD" id="cd00570">
    <property type="entry name" value="GST_N_family"/>
    <property type="match status" value="1"/>
</dbReference>
<accession>A0A914BYX5</accession>
<feature type="domain" description="GST N-terminal" evidence="5">
    <location>
        <begin position="1"/>
        <end position="84"/>
    </location>
</feature>
<dbReference type="Gene3D" id="3.40.30.10">
    <property type="entry name" value="Glutaredoxin"/>
    <property type="match status" value="1"/>
</dbReference>
<dbReference type="GO" id="GO:0006749">
    <property type="term" value="P:glutathione metabolic process"/>
    <property type="evidence" value="ECO:0007669"/>
    <property type="project" value="TreeGrafter"/>
</dbReference>
<sequence length="126" mass="14853">MYKNLHIYELNDMAFMEEVVVMVVMEVWDIPWEVLDRKFTHEDWSSIKSDAPFGKAPWIEYNGKKLAESAAICRYLSRKYGLAGKDDWEQAQVDALFDLYKDFGTVVQPYFMVMFGRQQGDKVKTY</sequence>
<comment type="catalytic activity">
    <reaction evidence="4">
        <text>RX + glutathione = an S-substituted glutathione + a halide anion + H(+)</text>
        <dbReference type="Rhea" id="RHEA:16437"/>
        <dbReference type="ChEBI" id="CHEBI:15378"/>
        <dbReference type="ChEBI" id="CHEBI:16042"/>
        <dbReference type="ChEBI" id="CHEBI:17792"/>
        <dbReference type="ChEBI" id="CHEBI:57925"/>
        <dbReference type="ChEBI" id="CHEBI:90779"/>
        <dbReference type="EC" id="2.5.1.18"/>
    </reaction>
</comment>
<dbReference type="Proteomes" id="UP000887540">
    <property type="component" value="Unplaced"/>
</dbReference>
<organism evidence="6 7">
    <name type="scientific">Acrobeloides nanus</name>
    <dbReference type="NCBI Taxonomy" id="290746"/>
    <lineage>
        <taxon>Eukaryota</taxon>
        <taxon>Metazoa</taxon>
        <taxon>Ecdysozoa</taxon>
        <taxon>Nematoda</taxon>
        <taxon>Chromadorea</taxon>
        <taxon>Rhabditida</taxon>
        <taxon>Tylenchina</taxon>
        <taxon>Cephalobomorpha</taxon>
        <taxon>Cephaloboidea</taxon>
        <taxon>Cephalobidae</taxon>
        <taxon>Acrobeloides</taxon>
    </lineage>
</organism>
<evidence type="ECO:0000256" key="4">
    <source>
        <dbReference type="ARBA" id="ARBA00047960"/>
    </source>
</evidence>
<dbReference type="InterPro" id="IPR004045">
    <property type="entry name" value="Glutathione_S-Trfase_N"/>
</dbReference>
<dbReference type="WBParaSite" id="ACRNAN_Path_1324.g5201.t1">
    <property type="protein sequence ID" value="ACRNAN_Path_1324.g5201.t1"/>
    <property type="gene ID" value="ACRNAN_Path_1324.g5201"/>
</dbReference>
<reference evidence="7" key="1">
    <citation type="submission" date="2022-11" db="UniProtKB">
        <authorList>
            <consortium name="WormBaseParasite"/>
        </authorList>
    </citation>
    <scope>IDENTIFICATION</scope>
</reference>
<evidence type="ECO:0000313" key="6">
    <source>
        <dbReference type="Proteomes" id="UP000887540"/>
    </source>
</evidence>